<dbReference type="eggNOG" id="COG1752">
    <property type="taxonomic scope" value="Bacteria"/>
</dbReference>
<dbReference type="SUPFAM" id="SSF52151">
    <property type="entry name" value="FabD/lysophospholipase-like"/>
    <property type="match status" value="1"/>
</dbReference>
<feature type="active site" description="Proton acceptor" evidence="2">
    <location>
        <position position="186"/>
    </location>
</feature>
<evidence type="ECO:0000313" key="4">
    <source>
        <dbReference type="EMBL" id="ABS66638.1"/>
    </source>
</evidence>
<keyword evidence="2" id="KW-0442">Lipid degradation</keyword>
<dbReference type="AlphaFoldDB" id="A7IF45"/>
<feature type="active site" description="Nucleophile" evidence="2">
    <location>
        <position position="43"/>
    </location>
</feature>
<comment type="caution">
    <text evidence="2">Lacks conserved residue(s) required for the propagation of feature annotation.</text>
</comment>
<dbReference type="PROSITE" id="PS51635">
    <property type="entry name" value="PNPLA"/>
    <property type="match status" value="1"/>
</dbReference>
<dbReference type="GO" id="GO:0016787">
    <property type="term" value="F:hydrolase activity"/>
    <property type="evidence" value="ECO:0007669"/>
    <property type="project" value="UniProtKB-UniRule"/>
</dbReference>
<dbReference type="Gene3D" id="3.40.1090.10">
    <property type="entry name" value="Cytosolic phospholipase A2 catalytic domain"/>
    <property type="match status" value="2"/>
</dbReference>
<accession>A7IF45</accession>
<evidence type="ECO:0000313" key="5">
    <source>
        <dbReference type="Proteomes" id="UP000002417"/>
    </source>
</evidence>
<protein>
    <submittedName>
        <fullName evidence="4">Patatin</fullName>
    </submittedName>
</protein>
<keyword evidence="2" id="KW-0378">Hydrolase</keyword>
<dbReference type="Pfam" id="PF01734">
    <property type="entry name" value="Patatin"/>
    <property type="match status" value="1"/>
</dbReference>
<evidence type="ECO:0000256" key="1">
    <source>
        <dbReference type="ARBA" id="ARBA00023098"/>
    </source>
</evidence>
<dbReference type="OrthoDB" id="9807112at2"/>
<dbReference type="EMBL" id="CP000781">
    <property type="protein sequence ID" value="ABS66638.1"/>
    <property type="molecule type" value="Genomic_DNA"/>
</dbReference>
<gene>
    <name evidence="4" type="ordered locus">Xaut_1390</name>
</gene>
<dbReference type="PhylomeDB" id="A7IF45"/>
<dbReference type="Proteomes" id="UP000002417">
    <property type="component" value="Chromosome"/>
</dbReference>
<dbReference type="KEGG" id="xau:Xaut_1390"/>
<evidence type="ECO:0000259" key="3">
    <source>
        <dbReference type="PROSITE" id="PS51635"/>
    </source>
</evidence>
<name>A7IF45_XANP2</name>
<reference evidence="4 5" key="1">
    <citation type="submission" date="2007-07" db="EMBL/GenBank/DDBJ databases">
        <title>Complete sequence of chromosome of Xanthobacter autotrophicus Py2.</title>
        <authorList>
            <consortium name="US DOE Joint Genome Institute"/>
            <person name="Copeland A."/>
            <person name="Lucas S."/>
            <person name="Lapidus A."/>
            <person name="Barry K."/>
            <person name="Glavina del Rio T."/>
            <person name="Hammon N."/>
            <person name="Israni S."/>
            <person name="Dalin E."/>
            <person name="Tice H."/>
            <person name="Pitluck S."/>
            <person name="Sims D."/>
            <person name="Brettin T."/>
            <person name="Bruce D."/>
            <person name="Detter J.C."/>
            <person name="Han C."/>
            <person name="Tapia R."/>
            <person name="Brainard J."/>
            <person name="Schmutz J."/>
            <person name="Larimer F."/>
            <person name="Land M."/>
            <person name="Hauser L."/>
            <person name="Kyrpides N."/>
            <person name="Kim E."/>
            <person name="Ensigns S.A."/>
            <person name="Richardson P."/>
        </authorList>
    </citation>
    <scope>NUCLEOTIDE SEQUENCE [LARGE SCALE GENOMIC DNA]</scope>
    <source>
        <strain evidence="5">ATCC BAA-1158 / Py2</strain>
    </source>
</reference>
<proteinExistence type="predicted"/>
<organism evidence="4 5">
    <name type="scientific">Xanthobacter autotrophicus (strain ATCC BAA-1158 / Py2)</name>
    <dbReference type="NCBI Taxonomy" id="78245"/>
    <lineage>
        <taxon>Bacteria</taxon>
        <taxon>Pseudomonadati</taxon>
        <taxon>Pseudomonadota</taxon>
        <taxon>Alphaproteobacteria</taxon>
        <taxon>Hyphomicrobiales</taxon>
        <taxon>Xanthobacteraceae</taxon>
        <taxon>Xanthobacter</taxon>
    </lineage>
</organism>
<dbReference type="InterPro" id="IPR016035">
    <property type="entry name" value="Acyl_Trfase/lysoPLipase"/>
</dbReference>
<evidence type="ECO:0000256" key="2">
    <source>
        <dbReference type="PROSITE-ProRule" id="PRU01161"/>
    </source>
</evidence>
<dbReference type="GO" id="GO:0016042">
    <property type="term" value="P:lipid catabolic process"/>
    <property type="evidence" value="ECO:0007669"/>
    <property type="project" value="UniProtKB-UniRule"/>
</dbReference>
<dbReference type="HOGENOM" id="CLU_040292_1_0_5"/>
<keyword evidence="1 2" id="KW-0443">Lipid metabolism</keyword>
<sequence>MPRIAIACQGGGSHAAFAAGVLLKLLSPEFRSRFDLVRISGTSGGAMCAALVWAGLIAEGGGPDEAIKRLRGFWETLKADDLPSYWTNMLGLATARLPLTMEVSPYLIPAPAAAIMRDWLTEHLRLDELRGRPVSPPELLVGATDVLSGRRVVIGGEKLTYDALIASAAVPFLYEAVPFENYMLWDGLFSVNPPVRDLIDCKIDQLWVVRINPLQRDTVPRGSAEIIDRRNELSGNTALDQELDFANTINELVKLSGGELGKYRHVEVHVLDSRLNDVPDETYDYASKFNRAPGFIDGLIRRGSEAAPSLLDESTLWTKEDSRQTQPKRL</sequence>
<dbReference type="STRING" id="78245.Xaut_1390"/>
<keyword evidence="5" id="KW-1185">Reference proteome</keyword>
<feature type="short sequence motif" description="GXSXG" evidence="2">
    <location>
        <begin position="41"/>
        <end position="45"/>
    </location>
</feature>
<dbReference type="InterPro" id="IPR002641">
    <property type="entry name" value="PNPLA_dom"/>
</dbReference>
<feature type="domain" description="PNPLA" evidence="3">
    <location>
        <begin position="6"/>
        <end position="199"/>
    </location>
</feature>